<dbReference type="SUPFAM" id="SSF90257">
    <property type="entry name" value="Myosin rod fragments"/>
    <property type="match status" value="1"/>
</dbReference>
<dbReference type="EMBL" id="FUWW01000032">
    <property type="protein sequence ID" value="SJZ83064.1"/>
    <property type="molecule type" value="Genomic_DNA"/>
</dbReference>
<reference evidence="2 3" key="1">
    <citation type="submission" date="2017-02" db="EMBL/GenBank/DDBJ databases">
        <authorList>
            <person name="Peterson S.W."/>
        </authorList>
    </citation>
    <scope>NUCLEOTIDE SEQUENCE [LARGE SCALE GENOMIC DNA]</scope>
    <source>
        <strain evidence="2 3">ATCC 51222</strain>
    </source>
</reference>
<organism evidence="2 3">
    <name type="scientific">Eubacterium coprostanoligenes</name>
    <dbReference type="NCBI Taxonomy" id="290054"/>
    <lineage>
        <taxon>Bacteria</taxon>
        <taxon>Bacillati</taxon>
        <taxon>Bacillota</taxon>
        <taxon>Clostridia</taxon>
        <taxon>Eubacteriales</taxon>
        <taxon>Eubacteriaceae</taxon>
        <taxon>Eubacterium</taxon>
    </lineage>
</organism>
<name>A0A1T4NUZ1_9FIRM</name>
<dbReference type="RefSeq" id="WP_078769124.1">
    <property type="nucleotide sequence ID" value="NZ_FUWW01000032.1"/>
</dbReference>
<accession>A0A1T4NUZ1</accession>
<dbReference type="Proteomes" id="UP000190657">
    <property type="component" value="Unassembled WGS sequence"/>
</dbReference>
<evidence type="ECO:0000313" key="2">
    <source>
        <dbReference type="EMBL" id="SJZ83064.1"/>
    </source>
</evidence>
<evidence type="ECO:0000313" key="3">
    <source>
        <dbReference type="Proteomes" id="UP000190657"/>
    </source>
</evidence>
<evidence type="ECO:0000256" key="1">
    <source>
        <dbReference type="SAM" id="Coils"/>
    </source>
</evidence>
<keyword evidence="3" id="KW-1185">Reference proteome</keyword>
<evidence type="ECO:0008006" key="4">
    <source>
        <dbReference type="Google" id="ProtNLM"/>
    </source>
</evidence>
<sequence length="78" mass="8907">MPLIPNKEVEQLKKENARLKAALGEAEYECQRLTIINSNLEAQLKESNRELEKNIDVLQSLKGEIETLVDNLKSNDNK</sequence>
<dbReference type="AlphaFoldDB" id="A0A1T4NUZ1"/>
<keyword evidence="1" id="KW-0175">Coiled coil</keyword>
<protein>
    <recommendedName>
        <fullName evidence="4">Cell division protein ZapB</fullName>
    </recommendedName>
</protein>
<feature type="coiled-coil region" evidence="1">
    <location>
        <begin position="9"/>
        <end position="78"/>
    </location>
</feature>
<gene>
    <name evidence="2" type="ORF">SAMN02745114_01706</name>
</gene>
<proteinExistence type="predicted"/>